<dbReference type="Gene3D" id="3.40.630.30">
    <property type="match status" value="1"/>
</dbReference>
<dbReference type="InterPro" id="IPR016181">
    <property type="entry name" value="Acyl_CoA_acyltransferase"/>
</dbReference>
<dbReference type="SUPFAM" id="SSF55729">
    <property type="entry name" value="Acyl-CoA N-acyltransferases (Nat)"/>
    <property type="match status" value="1"/>
</dbReference>
<reference evidence="2 3" key="1">
    <citation type="journal article" date="2015" name="Stand. Genomic Sci.">
        <title>Genomic Encyclopedia of Bacterial and Archaeal Type Strains, Phase III: the genomes of soil and plant-associated and newly described type strains.</title>
        <authorList>
            <person name="Whitman W.B."/>
            <person name="Woyke T."/>
            <person name="Klenk H.P."/>
            <person name="Zhou Y."/>
            <person name="Lilburn T.G."/>
            <person name="Beck B.J."/>
            <person name="De Vos P."/>
            <person name="Vandamme P."/>
            <person name="Eisen J.A."/>
            <person name="Garrity G."/>
            <person name="Hugenholtz P."/>
            <person name="Kyrpides N.C."/>
        </authorList>
    </citation>
    <scope>NUCLEOTIDE SEQUENCE [LARGE SCALE GENOMIC DNA]</scope>
    <source>
        <strain evidence="2 3">CV53</strain>
    </source>
</reference>
<gene>
    <name evidence="2" type="ORF">EV146_102199</name>
</gene>
<dbReference type="CDD" id="cd04301">
    <property type="entry name" value="NAT_SF"/>
    <property type="match status" value="1"/>
</dbReference>
<dbReference type="GO" id="GO:0016747">
    <property type="term" value="F:acyltransferase activity, transferring groups other than amino-acyl groups"/>
    <property type="evidence" value="ECO:0007669"/>
    <property type="project" value="InterPro"/>
</dbReference>
<evidence type="ECO:0000313" key="3">
    <source>
        <dbReference type="Proteomes" id="UP000295689"/>
    </source>
</evidence>
<name>A0A4R2BL36_9BACI</name>
<dbReference type="AlphaFoldDB" id="A0A4R2BL36"/>
<dbReference type="PANTHER" id="PTHR43233:SF1">
    <property type="entry name" value="FAMILY N-ACETYLTRANSFERASE, PUTATIVE (AFU_ORTHOLOGUE AFUA_6G03350)-RELATED"/>
    <property type="match status" value="1"/>
</dbReference>
<dbReference type="RefSeq" id="WP_132001874.1">
    <property type="nucleotide sequence ID" value="NZ_JABUHM010000001.1"/>
</dbReference>
<dbReference type="Pfam" id="PF13673">
    <property type="entry name" value="Acetyltransf_10"/>
    <property type="match status" value="1"/>
</dbReference>
<dbReference type="EMBL" id="SLVV01000002">
    <property type="protein sequence ID" value="TCN27252.1"/>
    <property type="molecule type" value="Genomic_DNA"/>
</dbReference>
<dbReference type="PANTHER" id="PTHR43233">
    <property type="entry name" value="FAMILY N-ACETYLTRANSFERASE, PUTATIVE (AFU_ORTHOLOGUE AFUA_6G03350)-RELATED"/>
    <property type="match status" value="1"/>
</dbReference>
<accession>A0A4R2BL36</accession>
<dbReference type="PROSITE" id="PS51186">
    <property type="entry name" value="GNAT"/>
    <property type="match status" value="1"/>
</dbReference>
<evidence type="ECO:0000313" key="2">
    <source>
        <dbReference type="EMBL" id="TCN27252.1"/>
    </source>
</evidence>
<feature type="domain" description="N-acetyltransferase" evidence="1">
    <location>
        <begin position="7"/>
        <end position="136"/>
    </location>
</feature>
<dbReference type="InterPro" id="IPR053144">
    <property type="entry name" value="Acetyltransferase_Butenolide"/>
</dbReference>
<dbReference type="InterPro" id="IPR000182">
    <property type="entry name" value="GNAT_dom"/>
</dbReference>
<keyword evidence="3" id="KW-1185">Reference proteome</keyword>
<keyword evidence="2" id="KW-0808">Transferase</keyword>
<protein>
    <submittedName>
        <fullName evidence="2">Acetyltransferase (GNAT) family protein</fullName>
    </submittedName>
</protein>
<dbReference type="Proteomes" id="UP000295689">
    <property type="component" value="Unassembled WGS sequence"/>
</dbReference>
<evidence type="ECO:0000259" key="1">
    <source>
        <dbReference type="PROSITE" id="PS51186"/>
    </source>
</evidence>
<proteinExistence type="predicted"/>
<sequence>MEQSTHVTYKLNAAVSPRELADLFKSSGIKRPSDDLDRLEKMIQHSDLISTAWDNEKLIGIARAITDYSYCCYLSDLAVNKDYQKSGIGRNLVQILQNELGDEVALILLASPIAMEYYPRIGFEKIENGFKIARKR</sequence>
<organism evidence="2 3">
    <name type="scientific">Mesobacillus foraminis</name>
    <dbReference type="NCBI Taxonomy" id="279826"/>
    <lineage>
        <taxon>Bacteria</taxon>
        <taxon>Bacillati</taxon>
        <taxon>Bacillota</taxon>
        <taxon>Bacilli</taxon>
        <taxon>Bacillales</taxon>
        <taxon>Bacillaceae</taxon>
        <taxon>Mesobacillus</taxon>
    </lineage>
</organism>
<comment type="caution">
    <text evidence="2">The sequence shown here is derived from an EMBL/GenBank/DDBJ whole genome shotgun (WGS) entry which is preliminary data.</text>
</comment>